<proteinExistence type="inferred from homology"/>
<evidence type="ECO:0008006" key="11">
    <source>
        <dbReference type="Google" id="ProtNLM"/>
    </source>
</evidence>
<dbReference type="GO" id="GO:0016709">
    <property type="term" value="F:oxidoreductase activity, acting on paired donors, with incorporation or reduction of molecular oxygen, NAD(P)H as one donor, and incorporation of one atom of oxygen"/>
    <property type="evidence" value="ECO:0007669"/>
    <property type="project" value="UniProtKB-ARBA"/>
</dbReference>
<sequence length="712" mass="78411">MIGSTTSQDTLPVKNVNIPVLISGAGPTGLFAAILLTKLNIPVRIIERHLEVSPLSKALVIHSRTMELFAQAGIVDRFLDLGSRISDFHVYFGPKLMSVIPALDTKESHYNYGLFLEQSRTTWGLTEELKKIGVQVGRGWELMETKVVEENNADGTTTSYVETKIRRALVGDNIRTTESRILGVVEEDPEEESKRYEIEVVRSEYLIATDGGKSAVRHKLDIAFPGRTLDNNLIIFDGHIDSDIPFDAGITVINGTNNKTMIAFQLPNGETRFLLDNGFLTPEEHSALKPEELTMDVFEKLASATVAPAKFKCLDHSWLTYYRVNERQAETFCYKQRVFLAGDASHVHSPAGGQGMNTGLQDSFNLTWKIALVLHGMAPKTLLDSYEAERKPVADGIIKLSAKLLDMGLAQDFVRRTFKRIAATIAPYILPYINTNNPINMLFIRYHDNAINQRSESQAHVDEDYQVGQRARDGNLRVIRKQDMGLAAQEGETVRLHQLMVGPGIFHILVFTSDLLLPAPSKNERSTSPTIKGVETTDAGALAKSIEEHLSAWRSKWSYKSRAQIVESTASTIPGPTTPEKSTMSPTLLNDTSSTSSSLAAIPHPIRADKAFMVHTIVTDCSLPSSSSPKSNSENMVSTVASTDRLSDNKAGEGKVYLDHQGCIHQKYGVAGKNGPGVIVVVRPDSYIGYRVLGAGPSAWDEVDQYLESILA</sequence>
<evidence type="ECO:0000259" key="7">
    <source>
        <dbReference type="Pfam" id="PF01494"/>
    </source>
</evidence>
<dbReference type="AlphaFoldDB" id="A0A9P6FBR7"/>
<evidence type="ECO:0000256" key="2">
    <source>
        <dbReference type="ARBA" id="ARBA00007801"/>
    </source>
</evidence>
<dbReference type="InterPro" id="IPR002938">
    <property type="entry name" value="FAD-bd"/>
</dbReference>
<keyword evidence="10" id="KW-1185">Reference proteome</keyword>
<dbReference type="SUPFAM" id="SSF52833">
    <property type="entry name" value="Thioredoxin-like"/>
    <property type="match status" value="1"/>
</dbReference>
<dbReference type="Gene3D" id="3.40.30.20">
    <property type="match status" value="1"/>
</dbReference>
<protein>
    <recommendedName>
        <fullName evidence="11">FAD-binding domain-containing protein</fullName>
    </recommendedName>
</protein>
<evidence type="ECO:0000313" key="9">
    <source>
        <dbReference type="EMBL" id="KAF9547148.1"/>
    </source>
</evidence>
<dbReference type="InterPro" id="IPR038220">
    <property type="entry name" value="PHOX_C_sf"/>
</dbReference>
<dbReference type="InterPro" id="IPR036249">
    <property type="entry name" value="Thioredoxin-like_sf"/>
</dbReference>
<feature type="domain" description="FAD-binding" evidence="7">
    <location>
        <begin position="18"/>
        <end position="399"/>
    </location>
</feature>
<accession>A0A9P6FBR7</accession>
<dbReference type="Pfam" id="PF07976">
    <property type="entry name" value="Phe_hydrox_dim"/>
    <property type="match status" value="1"/>
</dbReference>
<keyword evidence="4" id="KW-0274">FAD</keyword>
<dbReference type="PANTHER" id="PTHR43004">
    <property type="entry name" value="TRK SYSTEM POTASSIUM UPTAKE PROTEIN"/>
    <property type="match status" value="1"/>
</dbReference>
<dbReference type="InterPro" id="IPR050641">
    <property type="entry name" value="RIFMO-like"/>
</dbReference>
<keyword evidence="3" id="KW-0285">Flavoprotein</keyword>
<name>A0A9P6FBR7_9FUNG</name>
<comment type="similarity">
    <text evidence="2">Belongs to the PheA/TfdB FAD monooxygenase family.</text>
</comment>
<evidence type="ECO:0000256" key="5">
    <source>
        <dbReference type="ARBA" id="ARBA00023002"/>
    </source>
</evidence>
<dbReference type="InterPro" id="IPR036188">
    <property type="entry name" value="FAD/NAD-bd_sf"/>
</dbReference>
<evidence type="ECO:0000256" key="1">
    <source>
        <dbReference type="ARBA" id="ARBA00001974"/>
    </source>
</evidence>
<evidence type="ECO:0000256" key="4">
    <source>
        <dbReference type="ARBA" id="ARBA00022827"/>
    </source>
</evidence>
<dbReference type="SUPFAM" id="SSF51905">
    <property type="entry name" value="FAD/NAD(P)-binding domain"/>
    <property type="match status" value="1"/>
</dbReference>
<reference evidence="9" key="1">
    <citation type="journal article" date="2020" name="Fungal Divers.">
        <title>Resolving the Mortierellaceae phylogeny through synthesis of multi-gene phylogenetics and phylogenomics.</title>
        <authorList>
            <person name="Vandepol N."/>
            <person name="Liber J."/>
            <person name="Desiro A."/>
            <person name="Na H."/>
            <person name="Kennedy M."/>
            <person name="Barry K."/>
            <person name="Grigoriev I.V."/>
            <person name="Miller A.N."/>
            <person name="O'Donnell K."/>
            <person name="Stajich J.E."/>
            <person name="Bonito G."/>
        </authorList>
    </citation>
    <scope>NUCLEOTIDE SEQUENCE</scope>
    <source>
        <strain evidence="9">NRRL 2591</strain>
    </source>
</reference>
<feature type="compositionally biased region" description="Low complexity" evidence="6">
    <location>
        <begin position="585"/>
        <end position="596"/>
    </location>
</feature>
<dbReference type="PRINTS" id="PR00420">
    <property type="entry name" value="RNGMNOXGNASE"/>
</dbReference>
<comment type="caution">
    <text evidence="9">The sequence shown here is derived from an EMBL/GenBank/DDBJ whole genome shotgun (WGS) entry which is preliminary data.</text>
</comment>
<organism evidence="9 10">
    <name type="scientific">Mortierella hygrophila</name>
    <dbReference type="NCBI Taxonomy" id="979708"/>
    <lineage>
        <taxon>Eukaryota</taxon>
        <taxon>Fungi</taxon>
        <taxon>Fungi incertae sedis</taxon>
        <taxon>Mucoromycota</taxon>
        <taxon>Mortierellomycotina</taxon>
        <taxon>Mortierellomycetes</taxon>
        <taxon>Mortierellales</taxon>
        <taxon>Mortierellaceae</taxon>
        <taxon>Mortierella</taxon>
    </lineage>
</organism>
<feature type="region of interest" description="Disordered" evidence="6">
    <location>
        <begin position="571"/>
        <end position="596"/>
    </location>
</feature>
<feature type="domain" description="Phenol hydroxylase-like C-terminal dimerisation" evidence="8">
    <location>
        <begin position="655"/>
        <end position="711"/>
    </location>
</feature>
<dbReference type="EMBL" id="JAAAXW010000046">
    <property type="protein sequence ID" value="KAF9547148.1"/>
    <property type="molecule type" value="Genomic_DNA"/>
</dbReference>
<dbReference type="Gene3D" id="3.50.50.60">
    <property type="entry name" value="FAD/NAD(P)-binding domain"/>
    <property type="match status" value="1"/>
</dbReference>
<dbReference type="InterPro" id="IPR012941">
    <property type="entry name" value="Phe_hydrox_C_dim_dom"/>
</dbReference>
<evidence type="ECO:0000256" key="6">
    <source>
        <dbReference type="SAM" id="MobiDB-lite"/>
    </source>
</evidence>
<keyword evidence="5" id="KW-0560">Oxidoreductase</keyword>
<evidence type="ECO:0000313" key="10">
    <source>
        <dbReference type="Proteomes" id="UP000723463"/>
    </source>
</evidence>
<dbReference type="Proteomes" id="UP000723463">
    <property type="component" value="Unassembled WGS sequence"/>
</dbReference>
<dbReference type="Gene3D" id="3.30.70.2450">
    <property type="match status" value="1"/>
</dbReference>
<dbReference type="GO" id="GO:0071949">
    <property type="term" value="F:FAD binding"/>
    <property type="evidence" value="ECO:0007669"/>
    <property type="project" value="InterPro"/>
</dbReference>
<evidence type="ECO:0000259" key="8">
    <source>
        <dbReference type="Pfam" id="PF07976"/>
    </source>
</evidence>
<comment type="cofactor">
    <cofactor evidence="1">
        <name>FAD</name>
        <dbReference type="ChEBI" id="CHEBI:57692"/>
    </cofactor>
</comment>
<feature type="compositionally biased region" description="Polar residues" evidence="6">
    <location>
        <begin position="571"/>
        <end position="584"/>
    </location>
</feature>
<gene>
    <name evidence="9" type="ORF">EC957_008828</name>
</gene>
<evidence type="ECO:0000256" key="3">
    <source>
        <dbReference type="ARBA" id="ARBA00022630"/>
    </source>
</evidence>
<dbReference type="PANTHER" id="PTHR43004:SF19">
    <property type="entry name" value="BINDING MONOOXYGENASE, PUTATIVE (JCVI)-RELATED"/>
    <property type="match status" value="1"/>
</dbReference>
<dbReference type="Pfam" id="PF01494">
    <property type="entry name" value="FAD_binding_3"/>
    <property type="match status" value="1"/>
</dbReference>